<feature type="region of interest" description="Disordered" evidence="2">
    <location>
        <begin position="226"/>
        <end position="260"/>
    </location>
</feature>
<sequence>GYECVCVCGSSCGTQLDRDSRHYLHSVGRHSLFTLLTRLPPLHDFSTAAIGTPSILPSWTFPPMNFQRTEDRPDEVVEFDVAFAGVITDVSFVSIDPSGRSDLLKIIDQALSRGSIAPMHSLQPGSHRISIHRHHLQICSASTQLVEVRIPLHIIASVGYIFDDGLHIICINIGPDPSNRQIRDLVILIAATKGVSEEVCRVLSGRFQSKYREAVVKLTETTTSMKNSFAPPLSQNSQGRRNGSAPLESAETKTSLYSTTDSNNDAVSDYLALASSSLTEAEFREYAELLHRSKHGELPLKELLHKLMELFGPWRKHLLTRLHLLIRAEDQAEFREILELHNITGSSDSV</sequence>
<evidence type="ECO:0000313" key="3">
    <source>
        <dbReference type="Proteomes" id="UP000025227"/>
    </source>
</evidence>
<dbReference type="InterPro" id="IPR026159">
    <property type="entry name" value="Malcavernin"/>
</dbReference>
<comment type="similarity">
    <text evidence="1">Belongs to the CCM2 family.</text>
</comment>
<dbReference type="Pfam" id="PF23116">
    <property type="entry name" value="HHD_RTEL1"/>
    <property type="match status" value="1"/>
</dbReference>
<dbReference type="Gene3D" id="2.30.29.30">
    <property type="entry name" value="Pleckstrin-homology domain (PH domain)/Phosphotyrosine-binding domain (PTB)"/>
    <property type="match status" value="1"/>
</dbReference>
<protein>
    <submittedName>
        <fullName evidence="4">CCM2_C domain-containing protein</fullName>
    </submittedName>
</protein>
<dbReference type="PANTHER" id="PTHR21642">
    <property type="entry name" value="CEREBRAL CAVERNOUS MALFORMATIONS PROTEIN 2 HOMOLOG"/>
    <property type="match status" value="1"/>
</dbReference>
<evidence type="ECO:0000313" key="4">
    <source>
        <dbReference type="WBParaSite" id="HCON_00128900-00001"/>
    </source>
</evidence>
<feature type="compositionally biased region" description="Polar residues" evidence="2">
    <location>
        <begin position="226"/>
        <end position="241"/>
    </location>
</feature>
<proteinExistence type="inferred from homology"/>
<name>A0A7I5EBU7_HAECO</name>
<dbReference type="Gene3D" id="1.20.1160.20">
    <property type="match status" value="1"/>
</dbReference>
<dbReference type="WBParaSite" id="HCON_00128900-00001">
    <property type="protein sequence ID" value="HCON_00128900-00001"/>
    <property type="gene ID" value="HCON_00128900"/>
</dbReference>
<organism evidence="3 4">
    <name type="scientific">Haemonchus contortus</name>
    <name type="common">Barber pole worm</name>
    <dbReference type="NCBI Taxonomy" id="6289"/>
    <lineage>
        <taxon>Eukaryota</taxon>
        <taxon>Metazoa</taxon>
        <taxon>Ecdysozoa</taxon>
        <taxon>Nematoda</taxon>
        <taxon>Chromadorea</taxon>
        <taxon>Rhabditida</taxon>
        <taxon>Rhabditina</taxon>
        <taxon>Rhabditomorpha</taxon>
        <taxon>Strongyloidea</taxon>
        <taxon>Trichostrongylidae</taxon>
        <taxon>Haemonchus</taxon>
    </lineage>
</organism>
<dbReference type="OrthoDB" id="5828470at2759"/>
<dbReference type="PANTHER" id="PTHR21642:SF6">
    <property type="entry name" value="CEREBRAL CAVERNOUS MALFORMATIONS 2 HARMONIN-HOMOLOGY DOMAIN-CONTAINING PROTEIN"/>
    <property type="match status" value="1"/>
</dbReference>
<reference evidence="4" key="1">
    <citation type="submission" date="2020-12" db="UniProtKB">
        <authorList>
            <consortium name="WormBaseParasite"/>
        </authorList>
    </citation>
    <scope>IDENTIFICATION</scope>
    <source>
        <strain evidence="4">MHco3</strain>
    </source>
</reference>
<keyword evidence="3" id="KW-1185">Reference proteome</keyword>
<evidence type="ECO:0000256" key="1">
    <source>
        <dbReference type="ARBA" id="ARBA00010822"/>
    </source>
</evidence>
<dbReference type="AlphaFoldDB" id="A0A7I5EBU7"/>
<dbReference type="Proteomes" id="UP000025227">
    <property type="component" value="Unplaced"/>
</dbReference>
<evidence type="ECO:0000256" key="2">
    <source>
        <dbReference type="SAM" id="MobiDB-lite"/>
    </source>
</evidence>
<accession>A0A7I5EBU7</accession>
<dbReference type="InterPro" id="IPR011993">
    <property type="entry name" value="PH-like_dom_sf"/>
</dbReference>